<feature type="transmembrane region" description="Helical" evidence="1">
    <location>
        <begin position="35"/>
        <end position="52"/>
    </location>
</feature>
<gene>
    <name evidence="2" type="ORF">TL5118_02728</name>
    <name evidence="3" type="ORF">TL5120_03904</name>
</gene>
<protein>
    <recommendedName>
        <fullName evidence="5">DUF3429 domain-containing protein</fullName>
    </recommendedName>
</protein>
<dbReference type="Proteomes" id="UP000051086">
    <property type="component" value="Unassembled WGS sequence"/>
</dbReference>
<sequence length="118" mass="12940">MDVSDRYVLSLAYGLVILCFMAGTLWGFAAHRSDAFGYGASVIPAILAFGLLTDHVLSLGLGTVTRHWLLIALFVGLLPLDHWMQKQHLAPPWWLSLRLSITAVVLACLIFVGLQPIP</sequence>
<evidence type="ECO:0000313" key="3">
    <source>
        <dbReference type="EMBL" id="CUH74086.1"/>
    </source>
</evidence>
<evidence type="ECO:0000313" key="2">
    <source>
        <dbReference type="EMBL" id="CUH68693.1"/>
    </source>
</evidence>
<keyword evidence="4" id="KW-1185">Reference proteome</keyword>
<feature type="transmembrane region" description="Helical" evidence="1">
    <location>
        <begin position="92"/>
        <end position="114"/>
    </location>
</feature>
<feature type="transmembrane region" description="Helical" evidence="1">
    <location>
        <begin position="7"/>
        <end position="29"/>
    </location>
</feature>
<dbReference type="AlphaFoldDB" id="A0A0P1FXZ5"/>
<evidence type="ECO:0000256" key="1">
    <source>
        <dbReference type="SAM" id="Phobius"/>
    </source>
</evidence>
<dbReference type="Pfam" id="PF11911">
    <property type="entry name" value="DUF3429"/>
    <property type="match status" value="1"/>
</dbReference>
<accession>A0A0P1FXZ5</accession>
<proteinExistence type="predicted"/>
<reference evidence="2 4" key="2">
    <citation type="submission" date="2015-09" db="EMBL/GenBank/DDBJ databases">
        <authorList>
            <person name="Rodrigo-Torres L."/>
            <person name="Arahal D.R."/>
        </authorList>
    </citation>
    <scope>NUCLEOTIDE SEQUENCE [LARGE SCALE GENOMIC DNA]</scope>
    <source>
        <strain evidence="2 4">CECT 5118</strain>
    </source>
</reference>
<keyword evidence="1" id="KW-1133">Transmembrane helix</keyword>
<keyword evidence="1" id="KW-0472">Membrane</keyword>
<dbReference type="InterPro" id="IPR021836">
    <property type="entry name" value="DUF3429"/>
</dbReference>
<evidence type="ECO:0008006" key="5">
    <source>
        <dbReference type="Google" id="ProtNLM"/>
    </source>
</evidence>
<organism evidence="3">
    <name type="scientific">Thalassovita autumnalis</name>
    <dbReference type="NCBI Taxonomy" id="2072972"/>
    <lineage>
        <taxon>Bacteria</taxon>
        <taxon>Pseudomonadati</taxon>
        <taxon>Pseudomonadota</taxon>
        <taxon>Alphaproteobacteria</taxon>
        <taxon>Rhodobacterales</taxon>
        <taxon>Roseobacteraceae</taxon>
        <taxon>Thalassovita</taxon>
    </lineage>
</organism>
<feature type="transmembrane region" description="Helical" evidence="1">
    <location>
        <begin position="59"/>
        <end position="80"/>
    </location>
</feature>
<name>A0A0P1FXZ5_9RHOB</name>
<evidence type="ECO:0000313" key="4">
    <source>
        <dbReference type="Proteomes" id="UP000051086"/>
    </source>
</evidence>
<dbReference type="Proteomes" id="UP000051887">
    <property type="component" value="Unassembled WGS sequence"/>
</dbReference>
<dbReference type="EMBL" id="CYSC01000044">
    <property type="protein sequence ID" value="CUH74086.1"/>
    <property type="molecule type" value="Genomic_DNA"/>
</dbReference>
<reference evidence="3" key="1">
    <citation type="submission" date="2015-09" db="EMBL/GenBank/DDBJ databases">
        <authorList>
            <consortium name="Swine Surveillance"/>
        </authorList>
    </citation>
    <scope>NUCLEOTIDE SEQUENCE [LARGE SCALE GENOMIC DNA]</scope>
    <source>
        <strain evidence="3">5120</strain>
    </source>
</reference>
<dbReference type="EMBL" id="CYSB01000035">
    <property type="protein sequence ID" value="CUH68693.1"/>
    <property type="molecule type" value="Genomic_DNA"/>
</dbReference>
<keyword evidence="1" id="KW-0812">Transmembrane</keyword>